<dbReference type="EMBL" id="CP097463">
    <property type="protein sequence ID" value="WAX57903.1"/>
    <property type="molecule type" value="Genomic_DNA"/>
</dbReference>
<keyword evidence="3" id="KW-1185">Reference proteome</keyword>
<protein>
    <submittedName>
        <fullName evidence="2">DUF2332 domain-containing protein</fullName>
    </submittedName>
</protein>
<proteinExistence type="predicted"/>
<organism evidence="2 3">
    <name type="scientific">Jatrophihabitans cynanchi</name>
    <dbReference type="NCBI Taxonomy" id="2944128"/>
    <lineage>
        <taxon>Bacteria</taxon>
        <taxon>Bacillati</taxon>
        <taxon>Actinomycetota</taxon>
        <taxon>Actinomycetes</taxon>
        <taxon>Jatrophihabitantales</taxon>
        <taxon>Jatrophihabitantaceae</taxon>
        <taxon>Jatrophihabitans</taxon>
    </lineage>
</organism>
<accession>A0ABY7K065</accession>
<feature type="region of interest" description="Disordered" evidence="1">
    <location>
        <begin position="1"/>
        <end position="28"/>
    </location>
</feature>
<dbReference type="RefSeq" id="WP_269444452.1">
    <property type="nucleotide sequence ID" value="NZ_CP097463.1"/>
</dbReference>
<sequence length="168" mass="18093">MVDWSGHAGQSTEYRYRPPPATPSSAGVLDVRDDEDVRRLRSLIWPEEADRFEVLDRAVAIARSAPAPITRGDLLTDLVAVADGAPVDATLVVYSAVLGYLADKQRGTFRDELAAPAAERPTVWISNEGPGVVVYLPIPDGPVPFVLAKDGVPLATTSPHGDWIAWLP</sequence>
<dbReference type="Proteomes" id="UP001164693">
    <property type="component" value="Chromosome"/>
</dbReference>
<evidence type="ECO:0000256" key="1">
    <source>
        <dbReference type="SAM" id="MobiDB-lite"/>
    </source>
</evidence>
<evidence type="ECO:0000313" key="2">
    <source>
        <dbReference type="EMBL" id="WAX57903.1"/>
    </source>
</evidence>
<evidence type="ECO:0000313" key="3">
    <source>
        <dbReference type="Proteomes" id="UP001164693"/>
    </source>
</evidence>
<name>A0ABY7K065_9ACTN</name>
<dbReference type="Pfam" id="PF10094">
    <property type="entry name" value="DUF2332"/>
    <property type="match status" value="1"/>
</dbReference>
<dbReference type="InterPro" id="IPR011200">
    <property type="entry name" value="UCP012608"/>
</dbReference>
<gene>
    <name evidence="2" type="ORF">M6B22_03845</name>
</gene>
<reference evidence="2" key="1">
    <citation type="submission" date="2022-05" db="EMBL/GenBank/DDBJ databases">
        <title>Jatrophihabitans sp. SB3-54 whole genome sequence.</title>
        <authorList>
            <person name="Suh M.K."/>
            <person name="Eom M.K."/>
            <person name="Kim J.S."/>
            <person name="Kim H.S."/>
            <person name="Do H.E."/>
            <person name="Shin Y.K."/>
            <person name="Lee J.-S."/>
        </authorList>
    </citation>
    <scope>NUCLEOTIDE SEQUENCE</scope>
    <source>
        <strain evidence="2">SB3-54</strain>
    </source>
</reference>